<dbReference type="InterPro" id="IPR048011">
    <property type="entry name" value="NTP-PPase_MazG-like_C"/>
</dbReference>
<dbReference type="SUPFAM" id="SSF101386">
    <property type="entry name" value="all-alpha NTP pyrophosphatases"/>
    <property type="match status" value="2"/>
</dbReference>
<reference evidence="3" key="1">
    <citation type="journal article" date="2019" name="Int. J. Syst. Evol. Microbiol.">
        <title>The Global Catalogue of Microorganisms (GCM) 10K type strain sequencing project: providing services to taxonomists for standard genome sequencing and annotation.</title>
        <authorList>
            <consortium name="The Broad Institute Genomics Platform"/>
            <consortium name="The Broad Institute Genome Sequencing Center for Infectious Disease"/>
            <person name="Wu L."/>
            <person name="Ma J."/>
        </authorList>
    </citation>
    <scope>NUCLEOTIDE SEQUENCE [LARGE SCALE GENOMIC DNA]</scope>
    <source>
        <strain evidence="3">KCTC 42953</strain>
    </source>
</reference>
<organism evidence="2 3">
    <name type="scientific">Marinicella sediminis</name>
    <dbReference type="NCBI Taxonomy" id="1792834"/>
    <lineage>
        <taxon>Bacteria</taxon>
        <taxon>Pseudomonadati</taxon>
        <taxon>Pseudomonadota</taxon>
        <taxon>Gammaproteobacteria</taxon>
        <taxon>Lysobacterales</taxon>
        <taxon>Marinicellaceae</taxon>
        <taxon>Marinicella</taxon>
    </lineage>
</organism>
<dbReference type="RefSeq" id="WP_077411142.1">
    <property type="nucleotide sequence ID" value="NZ_JBHRTS010000004.1"/>
</dbReference>
<accession>A0ABV7J8H3</accession>
<dbReference type="PANTHER" id="PTHR30522:SF0">
    <property type="entry name" value="NUCLEOSIDE TRIPHOSPHATE PYROPHOSPHOHYDROLASE"/>
    <property type="match status" value="1"/>
</dbReference>
<comment type="caution">
    <text evidence="2">The sequence shown here is derived from an EMBL/GenBank/DDBJ whole genome shotgun (WGS) entry which is preliminary data.</text>
</comment>
<dbReference type="InterPro" id="IPR011551">
    <property type="entry name" value="NTP_PyrPHydrolase_MazG"/>
</dbReference>
<dbReference type="CDD" id="cd11528">
    <property type="entry name" value="NTP-PPase_MazG_Nterm"/>
    <property type="match status" value="1"/>
</dbReference>
<evidence type="ECO:0000313" key="3">
    <source>
        <dbReference type="Proteomes" id="UP001595533"/>
    </source>
</evidence>
<dbReference type="InterPro" id="IPR004518">
    <property type="entry name" value="MazG-like_dom"/>
</dbReference>
<feature type="domain" description="NTP pyrophosphohydrolase MazG-like" evidence="1">
    <location>
        <begin position="24"/>
        <end position="97"/>
    </location>
</feature>
<keyword evidence="2" id="KW-0378">Hydrolase</keyword>
<proteinExistence type="predicted"/>
<dbReference type="CDD" id="cd11529">
    <property type="entry name" value="NTP-PPase_MazG_Cterm"/>
    <property type="match status" value="1"/>
</dbReference>
<sequence length="256" mass="29080">MKKLLDVMRQLRDPETGCPWDIKQTFSTIAPYTIEEAYEVADAIDNNDMHDLRSELGDLLFQVVFHAQLADEGGHFNFADVAEAVADKMINRHPHVFSPNAKKLTAEQQTQAWEAAKSKDKDSVLDGIAGNLPELLKAVKLTRYAAVTGFDWPDINPVFEKLNEETNELQEAIELGDEGHIEEELGDLLFVCANLARHLNVDPSAALRKANKKFEKRFRWVEQRAKQTEPQKKTFDLKVLDELWNQAKGELKNHDG</sequence>
<dbReference type="EMBL" id="JBHRTS010000004">
    <property type="protein sequence ID" value="MFC3194433.1"/>
    <property type="molecule type" value="Genomic_DNA"/>
</dbReference>
<dbReference type="Gene3D" id="1.10.287.1080">
    <property type="entry name" value="MazG-like"/>
    <property type="match status" value="2"/>
</dbReference>
<dbReference type="GO" id="GO:0047429">
    <property type="term" value="F:nucleoside triphosphate diphosphatase activity"/>
    <property type="evidence" value="ECO:0007669"/>
    <property type="project" value="UniProtKB-EC"/>
</dbReference>
<dbReference type="PANTHER" id="PTHR30522">
    <property type="entry name" value="NUCLEOSIDE TRIPHOSPHATE PYROPHOSPHOHYDROLASE"/>
    <property type="match status" value="1"/>
</dbReference>
<dbReference type="NCBIfam" id="TIGR00444">
    <property type="entry name" value="mazG"/>
    <property type="match status" value="1"/>
</dbReference>
<evidence type="ECO:0000259" key="1">
    <source>
        <dbReference type="Pfam" id="PF03819"/>
    </source>
</evidence>
<keyword evidence="3" id="KW-1185">Reference proteome</keyword>
<dbReference type="Proteomes" id="UP001595533">
    <property type="component" value="Unassembled WGS sequence"/>
</dbReference>
<dbReference type="EC" id="3.6.1.9" evidence="2"/>
<feature type="domain" description="NTP pyrophosphohydrolase MazG-like" evidence="1">
    <location>
        <begin position="161"/>
        <end position="220"/>
    </location>
</feature>
<dbReference type="InterPro" id="IPR048015">
    <property type="entry name" value="NTP-PPase_MazG-like_N"/>
</dbReference>
<protein>
    <submittedName>
        <fullName evidence="2">Nucleoside triphosphate pyrophosphohydrolase</fullName>
        <ecNumber evidence="2">3.6.1.9</ecNumber>
    </submittedName>
</protein>
<dbReference type="NCBIfam" id="NF007113">
    <property type="entry name" value="PRK09562.1"/>
    <property type="match status" value="1"/>
</dbReference>
<evidence type="ECO:0000313" key="2">
    <source>
        <dbReference type="EMBL" id="MFC3194433.1"/>
    </source>
</evidence>
<name>A0ABV7J8H3_9GAMM</name>
<dbReference type="Pfam" id="PF03819">
    <property type="entry name" value="MazG"/>
    <property type="match status" value="2"/>
</dbReference>
<gene>
    <name evidence="2" type="primary">mazG</name>
    <name evidence="2" type="ORF">ACFODZ_09290</name>
</gene>